<dbReference type="PANTHER" id="PTHR43038:SF3">
    <property type="entry name" value="ABC TRANSPORTER G FAMILY MEMBER 20 ISOFORM X1"/>
    <property type="match status" value="1"/>
</dbReference>
<dbReference type="Proteomes" id="UP000243180">
    <property type="component" value="Chromosome"/>
</dbReference>
<dbReference type="PROSITE" id="PS50893">
    <property type="entry name" value="ABC_TRANSPORTER_2"/>
    <property type="match status" value="1"/>
</dbReference>
<dbReference type="CDD" id="cd03230">
    <property type="entry name" value="ABC_DR_subfamily_A"/>
    <property type="match status" value="1"/>
</dbReference>
<dbReference type="Pfam" id="PF00005">
    <property type="entry name" value="ABC_tran"/>
    <property type="match status" value="1"/>
</dbReference>
<dbReference type="Gene3D" id="3.40.50.300">
    <property type="entry name" value="P-loop containing nucleotide triphosphate hydrolases"/>
    <property type="match status" value="1"/>
</dbReference>
<name>A0A1B4XHY9_9GAMM</name>
<dbReference type="OrthoDB" id="9775490at2"/>
<protein>
    <submittedName>
        <fullName evidence="4">Multidrug ABC transporter ATP-binding protein</fullName>
    </submittedName>
</protein>
<evidence type="ECO:0000256" key="2">
    <source>
        <dbReference type="ARBA" id="ARBA00022840"/>
    </source>
</evidence>
<dbReference type="KEGG" id="slim:SCL_2110"/>
<proteinExistence type="predicted"/>
<feature type="domain" description="ABC transporter" evidence="3">
    <location>
        <begin position="8"/>
        <end position="237"/>
    </location>
</feature>
<dbReference type="SUPFAM" id="SSF52540">
    <property type="entry name" value="P-loop containing nucleoside triphosphate hydrolases"/>
    <property type="match status" value="1"/>
</dbReference>
<dbReference type="InterPro" id="IPR003593">
    <property type="entry name" value="AAA+_ATPase"/>
</dbReference>
<accession>A0A1B4XHY9</accession>
<dbReference type="InterPro" id="IPR027417">
    <property type="entry name" value="P-loop_NTPase"/>
</dbReference>
<dbReference type="SMART" id="SM00382">
    <property type="entry name" value="AAA"/>
    <property type="match status" value="1"/>
</dbReference>
<gene>
    <name evidence="4" type="ORF">SCL_2110</name>
</gene>
<dbReference type="InterPro" id="IPR003439">
    <property type="entry name" value="ABC_transporter-like_ATP-bd"/>
</dbReference>
<evidence type="ECO:0000313" key="4">
    <source>
        <dbReference type="EMBL" id="BAV34399.1"/>
    </source>
</evidence>
<dbReference type="RefSeq" id="WP_096361143.1">
    <property type="nucleotide sequence ID" value="NZ_AP014879.1"/>
</dbReference>
<dbReference type="InParanoid" id="A0A1B4XHY9"/>
<keyword evidence="5" id="KW-1185">Reference proteome</keyword>
<dbReference type="AlphaFoldDB" id="A0A1B4XHY9"/>
<dbReference type="EMBL" id="AP014879">
    <property type="protein sequence ID" value="BAV34399.1"/>
    <property type="molecule type" value="Genomic_DNA"/>
</dbReference>
<dbReference type="PANTHER" id="PTHR43038">
    <property type="entry name" value="ATP-BINDING CASSETTE, SUB-FAMILY H, MEMBER 1"/>
    <property type="match status" value="1"/>
</dbReference>
<evidence type="ECO:0000313" key="5">
    <source>
        <dbReference type="Proteomes" id="UP000243180"/>
    </source>
</evidence>
<keyword evidence="2 4" id="KW-0067">ATP-binding</keyword>
<organism evidence="4 5">
    <name type="scientific">Sulfuricaulis limicola</name>
    <dbReference type="NCBI Taxonomy" id="1620215"/>
    <lineage>
        <taxon>Bacteria</taxon>
        <taxon>Pseudomonadati</taxon>
        <taxon>Pseudomonadota</taxon>
        <taxon>Gammaproteobacteria</taxon>
        <taxon>Acidiferrobacterales</taxon>
        <taxon>Acidiferrobacteraceae</taxon>
        <taxon>Sulfuricaulis</taxon>
    </lineage>
</organism>
<keyword evidence="1" id="KW-0547">Nucleotide-binding</keyword>
<evidence type="ECO:0000256" key="1">
    <source>
        <dbReference type="ARBA" id="ARBA00022741"/>
    </source>
</evidence>
<dbReference type="GO" id="GO:0005524">
    <property type="term" value="F:ATP binding"/>
    <property type="evidence" value="ECO:0007669"/>
    <property type="project" value="UniProtKB-KW"/>
</dbReference>
<reference evidence="4 5" key="1">
    <citation type="submission" date="2015-05" db="EMBL/GenBank/DDBJ databases">
        <title>Complete genome sequence of a sulfur-oxidizing gammaproteobacterium strain HA5.</title>
        <authorList>
            <person name="Miura A."/>
            <person name="Kojima H."/>
            <person name="Fukui M."/>
        </authorList>
    </citation>
    <scope>NUCLEOTIDE SEQUENCE [LARGE SCALE GENOMIC DNA]</scope>
    <source>
        <strain evidence="4 5">HA5</strain>
    </source>
</reference>
<evidence type="ECO:0000259" key="3">
    <source>
        <dbReference type="PROSITE" id="PS50893"/>
    </source>
</evidence>
<sequence>MSKDSIAVTASELTRVFDRFVAVDHVSFDVRTGEIFGFLGPNGAGKTTTIKMLTGLLAPSSGQGTVAGFDVATAPEEIKRRIGYMSQLFSLYADLTVEENIAFFSGLYQVPRAKRDQRRDWVLETAGLTDQRKRLTGELPLGIKQRLALGCAVLHEPPILFLDEPTSGVDPLSRRRFWDLIHALTERGTTVFVSTHYMEEAEYCHRLALMNRGKLIALDTPVRLRNADTEPLFELKTGDSPRAVKLLQRMEGVREAAMYGRAVHVAVTDAERAQREIPARLAAEGIALQGMERITPSLEDVFVFQVRAAGGAPVD</sequence>
<dbReference type="GO" id="GO:0016887">
    <property type="term" value="F:ATP hydrolysis activity"/>
    <property type="evidence" value="ECO:0007669"/>
    <property type="project" value="InterPro"/>
</dbReference>